<reference evidence="1 2" key="1">
    <citation type="journal article" date="2024" name="G3 (Bethesda)">
        <title>Genome assembly of Hibiscus sabdariffa L. provides insights into metabolisms of medicinal natural products.</title>
        <authorList>
            <person name="Kim T."/>
        </authorList>
    </citation>
    <scope>NUCLEOTIDE SEQUENCE [LARGE SCALE GENOMIC DNA]</scope>
    <source>
        <strain evidence="1">TK-2024</strain>
        <tissue evidence="1">Old leaves</tissue>
    </source>
</reference>
<comment type="caution">
    <text evidence="1">The sequence shown here is derived from an EMBL/GenBank/DDBJ whole genome shotgun (WGS) entry which is preliminary data.</text>
</comment>
<organism evidence="1 2">
    <name type="scientific">Hibiscus sabdariffa</name>
    <name type="common">roselle</name>
    <dbReference type="NCBI Taxonomy" id="183260"/>
    <lineage>
        <taxon>Eukaryota</taxon>
        <taxon>Viridiplantae</taxon>
        <taxon>Streptophyta</taxon>
        <taxon>Embryophyta</taxon>
        <taxon>Tracheophyta</taxon>
        <taxon>Spermatophyta</taxon>
        <taxon>Magnoliopsida</taxon>
        <taxon>eudicotyledons</taxon>
        <taxon>Gunneridae</taxon>
        <taxon>Pentapetalae</taxon>
        <taxon>rosids</taxon>
        <taxon>malvids</taxon>
        <taxon>Malvales</taxon>
        <taxon>Malvaceae</taxon>
        <taxon>Malvoideae</taxon>
        <taxon>Hibiscus</taxon>
    </lineage>
</organism>
<evidence type="ECO:0000313" key="1">
    <source>
        <dbReference type="EMBL" id="KAK8995085.1"/>
    </source>
</evidence>
<sequence length="67" mass="7523">MESFEQSLRQKGQRKTRLALPFALFECKAKEQGNQLAALSVTQGGCSKDQICFFLQSNRNQNSNLLA</sequence>
<evidence type="ECO:0000313" key="2">
    <source>
        <dbReference type="Proteomes" id="UP001396334"/>
    </source>
</evidence>
<protein>
    <submittedName>
        <fullName evidence="1">Uncharacterized protein</fullName>
    </submittedName>
</protein>
<dbReference type="EMBL" id="JBBPBN010000046">
    <property type="protein sequence ID" value="KAK8995085.1"/>
    <property type="molecule type" value="Genomic_DNA"/>
</dbReference>
<name>A0ABR2Q3R4_9ROSI</name>
<keyword evidence="2" id="KW-1185">Reference proteome</keyword>
<dbReference type="Proteomes" id="UP001396334">
    <property type="component" value="Unassembled WGS sequence"/>
</dbReference>
<gene>
    <name evidence="1" type="ORF">V6N11_069534</name>
</gene>
<accession>A0ABR2Q3R4</accession>
<proteinExistence type="predicted"/>